<proteinExistence type="predicted"/>
<dbReference type="RefSeq" id="WP_342452110.1">
    <property type="nucleotide sequence ID" value="NZ_JAFIDA010000001.1"/>
</dbReference>
<comment type="caution">
    <text evidence="2">The sequence shown here is derived from an EMBL/GenBank/DDBJ whole genome shotgun (WGS) entry which is preliminary data.</text>
</comment>
<keyword evidence="3" id="KW-1185">Reference proteome</keyword>
<dbReference type="AlphaFoldDB" id="A0A940T0S0"/>
<dbReference type="Pfam" id="PF08906">
    <property type="entry name" value="T6SS_Tdi1_C"/>
    <property type="match status" value="1"/>
</dbReference>
<evidence type="ECO:0000313" key="3">
    <source>
        <dbReference type="Proteomes" id="UP000675163"/>
    </source>
</evidence>
<sequence length="94" mass="10738">MAIIYRENKIRGLGDMDVFLSLVRRGGARHLSRELKWDIFPKAVKKHGELPYDESFVYVPLLSLGGKEKVENLKKRETITSIQVVTDIQGLMGH</sequence>
<dbReference type="EMBL" id="JAFIDA010000001">
    <property type="protein sequence ID" value="MBP1326160.1"/>
    <property type="molecule type" value="Genomic_DNA"/>
</dbReference>
<dbReference type="Proteomes" id="UP000675163">
    <property type="component" value="Unassembled WGS sequence"/>
</dbReference>
<evidence type="ECO:0000259" key="1">
    <source>
        <dbReference type="Pfam" id="PF08906"/>
    </source>
</evidence>
<protein>
    <recommendedName>
        <fullName evidence="1">T6SS immunity protein Tdi1 C-terminal domain-containing protein</fullName>
    </recommendedName>
</protein>
<dbReference type="InterPro" id="IPR015002">
    <property type="entry name" value="T6SS_Tdi1_C"/>
</dbReference>
<gene>
    <name evidence="2" type="ORF">JOF28_001392</name>
</gene>
<organism evidence="2 3">
    <name type="scientific">Leucobacter exalbidus</name>
    <dbReference type="NCBI Taxonomy" id="662960"/>
    <lineage>
        <taxon>Bacteria</taxon>
        <taxon>Bacillati</taxon>
        <taxon>Actinomycetota</taxon>
        <taxon>Actinomycetes</taxon>
        <taxon>Micrococcales</taxon>
        <taxon>Microbacteriaceae</taxon>
        <taxon>Leucobacter</taxon>
    </lineage>
</organism>
<accession>A0A940T0S0</accession>
<reference evidence="2" key="1">
    <citation type="submission" date="2021-02" db="EMBL/GenBank/DDBJ databases">
        <title>Sequencing the genomes of 1000 actinobacteria strains.</title>
        <authorList>
            <person name="Klenk H.-P."/>
        </authorList>
    </citation>
    <scope>NUCLEOTIDE SEQUENCE</scope>
    <source>
        <strain evidence="2">DSM 22850</strain>
    </source>
</reference>
<evidence type="ECO:0000313" key="2">
    <source>
        <dbReference type="EMBL" id="MBP1326160.1"/>
    </source>
</evidence>
<feature type="domain" description="T6SS immunity protein Tdi1 C-terminal" evidence="1">
    <location>
        <begin position="30"/>
        <end position="79"/>
    </location>
</feature>
<name>A0A940T0S0_9MICO</name>